<protein>
    <submittedName>
        <fullName evidence="2">Uncharacterized protein</fullName>
    </submittedName>
</protein>
<evidence type="ECO:0000313" key="3">
    <source>
        <dbReference type="Proteomes" id="UP000424527"/>
    </source>
</evidence>
<gene>
    <name evidence="2" type="ORF">D5F01_LYC19361</name>
</gene>
<dbReference type="EMBL" id="REGW02000019">
    <property type="protein sequence ID" value="KAE8281971.1"/>
    <property type="molecule type" value="Genomic_DNA"/>
</dbReference>
<keyword evidence="3" id="KW-1185">Reference proteome</keyword>
<evidence type="ECO:0000256" key="1">
    <source>
        <dbReference type="SAM" id="MobiDB-lite"/>
    </source>
</evidence>
<comment type="caution">
    <text evidence="2">The sequence shown here is derived from an EMBL/GenBank/DDBJ whole genome shotgun (WGS) entry which is preliminary data.</text>
</comment>
<organism evidence="2 3">
    <name type="scientific">Larimichthys crocea</name>
    <name type="common">Large yellow croaker</name>
    <name type="synonym">Pseudosciaena crocea</name>
    <dbReference type="NCBI Taxonomy" id="215358"/>
    <lineage>
        <taxon>Eukaryota</taxon>
        <taxon>Metazoa</taxon>
        <taxon>Chordata</taxon>
        <taxon>Craniata</taxon>
        <taxon>Vertebrata</taxon>
        <taxon>Euteleostomi</taxon>
        <taxon>Actinopterygii</taxon>
        <taxon>Neopterygii</taxon>
        <taxon>Teleostei</taxon>
        <taxon>Neoteleostei</taxon>
        <taxon>Acanthomorphata</taxon>
        <taxon>Eupercaria</taxon>
        <taxon>Sciaenidae</taxon>
        <taxon>Larimichthys</taxon>
    </lineage>
</organism>
<reference evidence="2 3" key="1">
    <citation type="submission" date="2019-07" db="EMBL/GenBank/DDBJ databases">
        <title>Chromosome genome assembly for large yellow croaker.</title>
        <authorList>
            <person name="Xiao S."/>
        </authorList>
    </citation>
    <scope>NUCLEOTIDE SEQUENCE [LARGE SCALE GENOMIC DNA]</scope>
    <source>
        <strain evidence="2">JMULYC20181020</strain>
        <tissue evidence="2">Muscle</tissue>
    </source>
</reference>
<feature type="compositionally biased region" description="Low complexity" evidence="1">
    <location>
        <begin position="1"/>
        <end position="17"/>
    </location>
</feature>
<accession>A0A6G0HSH5</accession>
<proteinExistence type="predicted"/>
<feature type="region of interest" description="Disordered" evidence="1">
    <location>
        <begin position="1"/>
        <end position="23"/>
    </location>
</feature>
<evidence type="ECO:0000313" key="2">
    <source>
        <dbReference type="EMBL" id="KAE8281971.1"/>
    </source>
</evidence>
<dbReference type="Proteomes" id="UP000424527">
    <property type="component" value="Unassembled WGS sequence"/>
</dbReference>
<dbReference type="AlphaFoldDB" id="A0A6G0HSH5"/>
<name>A0A6G0HSH5_LARCR</name>
<sequence>MDERSSSSTFSTDSMTTEINNTPVSGFIDHTAVDDDELMQCDDVLDEEELTCLSIHTDMSSEGVSLLSGSWSCHNDSDISEVITSFDQDINEREPQDWLSDQRRVQDLPPVILLPPPETAITEAAKMLVSLVVDKVEKALDDTGSEKPLQGERSEWKRLKKKVHPAYPAQDDVGWSATTELTFVTTEESKQGSRGFQGIANITSFSAAVRADMKSTQQELEDCMADEDQAGVEDTKAKKSNCFSSFFNNIFSKKNEKKMKVASEENHFQWPSFWMHVVLV</sequence>